<dbReference type="AlphaFoldDB" id="A0A915KRD8"/>
<sequence length="73" mass="7740">MKCLCQMFENPMLDNEQLASHPVEYPPPGCEGSMDGRRPAQLRLETAAAGAVVVSVAVANENVATDGVPVEVK</sequence>
<proteinExistence type="predicted"/>
<keyword evidence="1" id="KW-1185">Reference proteome</keyword>
<organism evidence="1 2">
    <name type="scientific">Romanomermis culicivorax</name>
    <name type="common">Nematode worm</name>
    <dbReference type="NCBI Taxonomy" id="13658"/>
    <lineage>
        <taxon>Eukaryota</taxon>
        <taxon>Metazoa</taxon>
        <taxon>Ecdysozoa</taxon>
        <taxon>Nematoda</taxon>
        <taxon>Enoplea</taxon>
        <taxon>Dorylaimia</taxon>
        <taxon>Mermithida</taxon>
        <taxon>Mermithoidea</taxon>
        <taxon>Mermithidae</taxon>
        <taxon>Romanomermis</taxon>
    </lineage>
</organism>
<dbReference type="Proteomes" id="UP000887565">
    <property type="component" value="Unplaced"/>
</dbReference>
<accession>A0A915KRD8</accession>
<reference evidence="2" key="1">
    <citation type="submission" date="2022-11" db="UniProtKB">
        <authorList>
            <consortium name="WormBaseParasite"/>
        </authorList>
    </citation>
    <scope>IDENTIFICATION</scope>
</reference>
<protein>
    <submittedName>
        <fullName evidence="2">Uncharacterized protein</fullName>
    </submittedName>
</protein>
<evidence type="ECO:0000313" key="2">
    <source>
        <dbReference type="WBParaSite" id="nRc.2.0.1.t41454-RA"/>
    </source>
</evidence>
<evidence type="ECO:0000313" key="1">
    <source>
        <dbReference type="Proteomes" id="UP000887565"/>
    </source>
</evidence>
<dbReference type="WBParaSite" id="nRc.2.0.1.t41454-RA">
    <property type="protein sequence ID" value="nRc.2.0.1.t41454-RA"/>
    <property type="gene ID" value="nRc.2.0.1.g41454"/>
</dbReference>
<name>A0A915KRD8_ROMCU</name>